<reference evidence="2" key="1">
    <citation type="journal article" date="2019" name="Int. J. Syst. Evol. Microbiol.">
        <title>The Global Catalogue of Microorganisms (GCM) 10K type strain sequencing project: providing services to taxonomists for standard genome sequencing and annotation.</title>
        <authorList>
            <consortium name="The Broad Institute Genomics Platform"/>
            <consortium name="The Broad Institute Genome Sequencing Center for Infectious Disease"/>
            <person name="Wu L."/>
            <person name="Ma J."/>
        </authorList>
    </citation>
    <scope>NUCLEOTIDE SEQUENCE [LARGE SCALE GENOMIC DNA]</scope>
    <source>
        <strain evidence="2">JCM 16673</strain>
    </source>
</reference>
<keyword evidence="2" id="KW-1185">Reference proteome</keyword>
<comment type="caution">
    <text evidence="1">The sequence shown here is derived from an EMBL/GenBank/DDBJ whole genome shotgun (WGS) entry which is preliminary data.</text>
</comment>
<protein>
    <submittedName>
        <fullName evidence="1">Uncharacterized protein</fullName>
    </submittedName>
</protein>
<dbReference type="Proteomes" id="UP001501353">
    <property type="component" value="Unassembled WGS sequence"/>
</dbReference>
<organism evidence="1 2">
    <name type="scientific">Actimicrobium antarcticum</name>
    <dbReference type="NCBI Taxonomy" id="1051899"/>
    <lineage>
        <taxon>Bacteria</taxon>
        <taxon>Pseudomonadati</taxon>
        <taxon>Pseudomonadota</taxon>
        <taxon>Betaproteobacteria</taxon>
        <taxon>Burkholderiales</taxon>
        <taxon>Oxalobacteraceae</taxon>
        <taxon>Actimicrobium</taxon>
    </lineage>
</organism>
<name>A0ABP7T5Q9_9BURK</name>
<sequence length="65" mass="7266">MIDVRNRGALRLSPCSARRQPVSEQPAVVRIWHGEQCRELSVHDARSLAAQLNDAAAFADLQNNR</sequence>
<evidence type="ECO:0000313" key="2">
    <source>
        <dbReference type="Proteomes" id="UP001501353"/>
    </source>
</evidence>
<accession>A0ABP7T5Q9</accession>
<proteinExistence type="predicted"/>
<gene>
    <name evidence="1" type="ORF">GCM10022212_17780</name>
</gene>
<evidence type="ECO:0000313" key="1">
    <source>
        <dbReference type="EMBL" id="GAA4021323.1"/>
    </source>
</evidence>
<dbReference type="EMBL" id="BAAAZE010000008">
    <property type="protein sequence ID" value="GAA4021323.1"/>
    <property type="molecule type" value="Genomic_DNA"/>
</dbReference>